<sequence>MKHWLTDLLNFVFPATCHVCEGKLAPHERFVCTKCLAELPRSGYHRRPLNPIEERLAGKFPFERATGHFLYNRNAPISTIIQDMKYRHYPGIGQMLGRIAAEELFPSGFFNDIDVIIPVPMHFIKQAIRGYNQTHHIAKGISDATGIPVSLALKAIRPHRTQTSLSHQQRLSNTSDIFSVPDPQEYAGKGILLVDDVCTTGSTLCSAGKAITGSIPSAHVSVFTLGVTF</sequence>
<proteinExistence type="predicted"/>
<keyword evidence="2" id="KW-1185">Reference proteome</keyword>
<protein>
    <submittedName>
        <fullName evidence="1">ComF family protein</fullName>
    </submittedName>
</protein>
<name>A0AC61RJP9_9BACT</name>
<organism evidence="1 2">
    <name type="scientific">Lepagella muris</name>
    <dbReference type="NCBI Taxonomy" id="3032870"/>
    <lineage>
        <taxon>Bacteria</taxon>
        <taxon>Pseudomonadati</taxon>
        <taxon>Bacteroidota</taxon>
        <taxon>Bacteroidia</taxon>
        <taxon>Bacteroidales</taxon>
        <taxon>Muribaculaceae</taxon>
        <taxon>Lepagella</taxon>
    </lineage>
</organism>
<evidence type="ECO:0000313" key="2">
    <source>
        <dbReference type="Proteomes" id="UP000306319"/>
    </source>
</evidence>
<gene>
    <name evidence="1" type="ORF">E5331_00270</name>
</gene>
<comment type="caution">
    <text evidence="1">The sequence shown here is derived from an EMBL/GenBank/DDBJ whole genome shotgun (WGS) entry which is preliminary data.</text>
</comment>
<dbReference type="Proteomes" id="UP000306319">
    <property type="component" value="Unassembled WGS sequence"/>
</dbReference>
<accession>A0AC61RJP9</accession>
<reference evidence="1" key="1">
    <citation type="submission" date="2019-04" db="EMBL/GenBank/DDBJ databases">
        <title>Microbes associate with the intestines of laboratory mice.</title>
        <authorList>
            <person name="Navarre W."/>
            <person name="Wong E."/>
            <person name="Huang K."/>
            <person name="Tropini C."/>
            <person name="Ng K."/>
            <person name="Yu B."/>
        </authorList>
    </citation>
    <scope>NUCLEOTIDE SEQUENCE</scope>
    <source>
        <strain evidence="1">NM04_E33</strain>
    </source>
</reference>
<evidence type="ECO:0000313" key="1">
    <source>
        <dbReference type="EMBL" id="TGY80847.1"/>
    </source>
</evidence>
<dbReference type="EMBL" id="SRYB01000001">
    <property type="protein sequence ID" value="TGY80847.1"/>
    <property type="molecule type" value="Genomic_DNA"/>
</dbReference>